<feature type="domain" description="C2H2-type" evidence="7">
    <location>
        <begin position="480"/>
        <end position="502"/>
    </location>
</feature>
<feature type="region of interest" description="Disordered" evidence="6">
    <location>
        <begin position="521"/>
        <end position="549"/>
    </location>
</feature>
<feature type="region of interest" description="Disordered" evidence="6">
    <location>
        <begin position="831"/>
        <end position="850"/>
    </location>
</feature>
<feature type="domain" description="C2H2-type" evidence="7">
    <location>
        <begin position="452"/>
        <end position="479"/>
    </location>
</feature>
<feature type="domain" description="C2H2-type" evidence="7">
    <location>
        <begin position="338"/>
        <end position="365"/>
    </location>
</feature>
<dbReference type="RefSeq" id="XP_006824299.1">
    <property type="nucleotide sequence ID" value="XM_006824236.1"/>
</dbReference>
<evidence type="ECO:0000259" key="7">
    <source>
        <dbReference type="PROSITE" id="PS50157"/>
    </source>
</evidence>
<feature type="domain" description="C2H2-type" evidence="7">
    <location>
        <begin position="310"/>
        <end position="337"/>
    </location>
</feature>
<evidence type="ECO:0000256" key="1">
    <source>
        <dbReference type="ARBA" id="ARBA00022723"/>
    </source>
</evidence>
<feature type="domain" description="C2H2-type" evidence="7">
    <location>
        <begin position="280"/>
        <end position="307"/>
    </location>
</feature>
<dbReference type="SMART" id="SM00355">
    <property type="entry name" value="ZnF_C2H2"/>
    <property type="match status" value="11"/>
</dbReference>
<dbReference type="SUPFAM" id="SSF57667">
    <property type="entry name" value="beta-beta-alpha zinc fingers"/>
    <property type="match status" value="6"/>
</dbReference>
<evidence type="ECO:0000256" key="4">
    <source>
        <dbReference type="ARBA" id="ARBA00022833"/>
    </source>
</evidence>
<feature type="region of interest" description="Disordered" evidence="6">
    <location>
        <begin position="636"/>
        <end position="739"/>
    </location>
</feature>
<evidence type="ECO:0000256" key="6">
    <source>
        <dbReference type="SAM" id="MobiDB-lite"/>
    </source>
</evidence>
<evidence type="ECO:0000313" key="9">
    <source>
        <dbReference type="RefSeq" id="XP_006824299.1"/>
    </source>
</evidence>
<feature type="domain" description="C2H2-type" evidence="7">
    <location>
        <begin position="223"/>
        <end position="250"/>
    </location>
</feature>
<keyword evidence="4" id="KW-0862">Zinc</keyword>
<dbReference type="PANTHER" id="PTHR23226">
    <property type="entry name" value="ZINC FINGER AND SCAN DOMAIN-CONTAINING"/>
    <property type="match status" value="1"/>
</dbReference>
<accession>A0ABM0MWA8</accession>
<feature type="compositionally biased region" description="Polar residues" evidence="6">
    <location>
        <begin position="729"/>
        <end position="739"/>
    </location>
</feature>
<feature type="domain" description="C2H2-type" evidence="7">
    <location>
        <begin position="394"/>
        <end position="421"/>
    </location>
</feature>
<proteinExistence type="predicted"/>
<dbReference type="PANTHER" id="PTHR23226:SF400">
    <property type="entry name" value="ZINC FINGER AND BTB DOMAIN-CONTAINING PROTEIN 47"/>
    <property type="match status" value="1"/>
</dbReference>
<protein>
    <submittedName>
        <fullName evidence="9">Uncharacterized protein LOC102803175</fullName>
    </submittedName>
</protein>
<evidence type="ECO:0000256" key="2">
    <source>
        <dbReference type="ARBA" id="ARBA00022737"/>
    </source>
</evidence>
<feature type="region of interest" description="Disordered" evidence="6">
    <location>
        <begin position="564"/>
        <end position="609"/>
    </location>
</feature>
<feature type="compositionally biased region" description="Basic residues" evidence="6">
    <location>
        <begin position="179"/>
        <end position="189"/>
    </location>
</feature>
<evidence type="ECO:0000256" key="5">
    <source>
        <dbReference type="PROSITE-ProRule" id="PRU00042"/>
    </source>
</evidence>
<dbReference type="InterPro" id="IPR036236">
    <property type="entry name" value="Znf_C2H2_sf"/>
</dbReference>
<dbReference type="InterPro" id="IPR013087">
    <property type="entry name" value="Znf_C2H2_type"/>
</dbReference>
<reference evidence="9" key="1">
    <citation type="submission" date="2025-08" db="UniProtKB">
        <authorList>
            <consortium name="RefSeq"/>
        </authorList>
    </citation>
    <scope>IDENTIFICATION</scope>
    <source>
        <tissue evidence="9">Testes</tissue>
    </source>
</reference>
<feature type="domain" description="C2H2-type" evidence="7">
    <location>
        <begin position="195"/>
        <end position="222"/>
    </location>
</feature>
<feature type="region of interest" description="Disordered" evidence="6">
    <location>
        <begin position="863"/>
        <end position="883"/>
    </location>
</feature>
<organism evidence="8 9">
    <name type="scientific">Saccoglossus kowalevskii</name>
    <name type="common">Acorn worm</name>
    <dbReference type="NCBI Taxonomy" id="10224"/>
    <lineage>
        <taxon>Eukaryota</taxon>
        <taxon>Metazoa</taxon>
        <taxon>Hemichordata</taxon>
        <taxon>Enteropneusta</taxon>
        <taxon>Harrimaniidae</taxon>
        <taxon>Saccoglossus</taxon>
    </lineage>
</organism>
<keyword evidence="1" id="KW-0479">Metal-binding</keyword>
<feature type="region of interest" description="Disordered" evidence="6">
    <location>
        <begin position="169"/>
        <end position="189"/>
    </location>
</feature>
<name>A0ABM0MWA8_SACKO</name>
<feature type="domain" description="C2H2-type" evidence="7">
    <location>
        <begin position="422"/>
        <end position="449"/>
    </location>
</feature>
<gene>
    <name evidence="9" type="primary">LOC102803175</name>
</gene>
<feature type="compositionally biased region" description="Basic and acidic residues" evidence="6">
    <location>
        <begin position="662"/>
        <end position="673"/>
    </location>
</feature>
<keyword evidence="2" id="KW-0677">Repeat</keyword>
<feature type="compositionally biased region" description="Polar residues" evidence="6">
    <location>
        <begin position="521"/>
        <end position="545"/>
    </location>
</feature>
<dbReference type="Proteomes" id="UP000694865">
    <property type="component" value="Unplaced"/>
</dbReference>
<feature type="domain" description="C2H2-type" evidence="7">
    <location>
        <begin position="251"/>
        <end position="279"/>
    </location>
</feature>
<evidence type="ECO:0000313" key="8">
    <source>
        <dbReference type="Proteomes" id="UP000694865"/>
    </source>
</evidence>
<dbReference type="GeneID" id="102803175"/>
<dbReference type="PROSITE" id="PS00028">
    <property type="entry name" value="ZINC_FINGER_C2H2_1"/>
    <property type="match status" value="9"/>
</dbReference>
<feature type="domain" description="C2H2-type" evidence="7">
    <location>
        <begin position="366"/>
        <end position="393"/>
    </location>
</feature>
<feature type="compositionally biased region" description="Basic and acidic residues" evidence="6">
    <location>
        <begin position="588"/>
        <end position="609"/>
    </location>
</feature>
<dbReference type="Pfam" id="PF00096">
    <property type="entry name" value="zf-C2H2"/>
    <property type="match status" value="9"/>
</dbReference>
<dbReference type="PROSITE" id="PS50157">
    <property type="entry name" value="ZINC_FINGER_C2H2_2"/>
    <property type="match status" value="11"/>
</dbReference>
<keyword evidence="8" id="KW-1185">Reference proteome</keyword>
<sequence>IKTDEAERPVLTLQQNLIPFQTSRNITDIKMAECYIGTKMASQEVESDKEVKDDSEKKMVMLFGIEKELMNDDDTECVSDQDIEESDVEQTNNGGENVETDMLGQRSDIRASKVKIFTPSNERRRRPRMKAEPVVEIEKTEMLNLRGAQKRKASLKRAQREKQLVDEEALNEPEIETPKRKRRRKTSGKIRGKKHLCDVCQKVFKDKWHLQRHMFTHSDEKPFSCEACGKNFKSPVNLREHQLIHQDKLIFICEVCSKGFATKHQLDWHVKKYHTKAKGHRCEICDQHFSRNTALRVHKEVHATEEEKQFPCQICGERFAFVAGYCMHQKTQHGAKTYACPVCGKTSSVMLSLETHVSVHTGEKRYQCDVCGKGYISEGGLKWHQSTHAAERPFKCTECTAAFYTKYDLQKHTLVHSDNKQFVCETCGSQFKMKSHLAEHQKRHTGELMKKYTCQECGSGFYTQSHLSRHLAIHTGIKPYACNVCGKKYSRQDNLRVHMKTHGITVKPKMPKYKTRPKITTTIHAESEVSSIRDNSSTKSSQSMNAAKDEQLTSVQNIVPNVASTVASDEQRTGSSVYTGRPDISATVEKHETSKDEPLAQTERSDTRHDISGTLEKLDMTQNVSGAVAEVERHDHISTEKTTQAGSLRYNDQRRSSVGQDHMQRSIEQDARHSVGSGRTIDSGVLHNLEMPSHSTKGGQDRRQSVTSPINLPISDTRPLSGQDRRHSVTSPINPSDSSKIVHIDETASLRHGTPSYNEATKNMQTEKRYSELHEVGKHSYSGIIESDARNRYPEMSGTDTTKRYPELHSAEMETRYSERLTPHIAYSDHVTPPQTSGYLRHPITHGPVPDEFYRRQLTHSLSTNQNTGHSLPTNQNVGHSMQANQNAGHSLSANQNTAQAYQEQVEYQRNHMYNQMYRNIANDPNVVSVASETLRNLQWS</sequence>
<feature type="compositionally biased region" description="Polar residues" evidence="6">
    <location>
        <begin position="564"/>
        <end position="578"/>
    </location>
</feature>
<evidence type="ECO:0000256" key="3">
    <source>
        <dbReference type="ARBA" id="ARBA00022771"/>
    </source>
</evidence>
<feature type="non-terminal residue" evidence="9">
    <location>
        <position position="1"/>
    </location>
</feature>
<dbReference type="Gene3D" id="3.30.160.60">
    <property type="entry name" value="Classic Zinc Finger"/>
    <property type="match status" value="9"/>
</dbReference>
<keyword evidence="3 5" id="KW-0863">Zinc-finger</keyword>